<dbReference type="PATRIC" id="fig|1133569.4.peg.1386"/>
<proteinExistence type="predicted"/>
<evidence type="ECO:0000313" key="1">
    <source>
        <dbReference type="EMBL" id="KRM87716.1"/>
    </source>
</evidence>
<name>A0A0R2CCI2_9LACO</name>
<protein>
    <submittedName>
        <fullName evidence="1">Uncharacterized protein</fullName>
    </submittedName>
</protein>
<accession>A0A0R2CCI2</accession>
<dbReference type="AlphaFoldDB" id="A0A0R2CCI2"/>
<comment type="caution">
    <text evidence="1">The sequence shown here is derived from an EMBL/GenBank/DDBJ whole genome shotgun (WGS) entry which is preliminary data.</text>
</comment>
<gene>
    <name evidence="1" type="ORF">FD21_GL001254</name>
</gene>
<dbReference type="STRING" id="1133569.FD21_GL001254"/>
<sequence>MRLATELLLDNFDLAQQQAESYPGAYQNLLKIKQQYFGELETRTFEAALENLMHNLESWGSSLTPKTEPIRYKYLKKHLKSWLAVSKH</sequence>
<dbReference type="EMBL" id="AYYX01000035">
    <property type="protein sequence ID" value="KRM87716.1"/>
    <property type="molecule type" value="Genomic_DNA"/>
</dbReference>
<reference evidence="1 2" key="1">
    <citation type="journal article" date="2015" name="Genome Announc.">
        <title>Expanding the biotechnology potential of lactobacilli through comparative genomics of 213 strains and associated genera.</title>
        <authorList>
            <person name="Sun Z."/>
            <person name="Harris H.M."/>
            <person name="McCann A."/>
            <person name="Guo C."/>
            <person name="Argimon S."/>
            <person name="Zhang W."/>
            <person name="Yang X."/>
            <person name="Jeffery I.B."/>
            <person name="Cooney J.C."/>
            <person name="Kagawa T.F."/>
            <person name="Liu W."/>
            <person name="Song Y."/>
            <person name="Salvetti E."/>
            <person name="Wrobel A."/>
            <person name="Rasinkangas P."/>
            <person name="Parkhill J."/>
            <person name="Rea M.C."/>
            <person name="O'Sullivan O."/>
            <person name="Ritari J."/>
            <person name="Douillard F.P."/>
            <person name="Paul Ross R."/>
            <person name="Yang R."/>
            <person name="Briner A.E."/>
            <person name="Felis G.E."/>
            <person name="de Vos W.M."/>
            <person name="Barrangou R."/>
            <person name="Klaenhammer T.R."/>
            <person name="Caufield P.W."/>
            <person name="Cui Y."/>
            <person name="Zhang H."/>
            <person name="O'Toole P.W."/>
        </authorList>
    </citation>
    <scope>NUCLEOTIDE SEQUENCE [LARGE SCALE GENOMIC DNA]</scope>
    <source>
        <strain evidence="1 2">DSM 20605</strain>
    </source>
</reference>
<dbReference type="Proteomes" id="UP000051576">
    <property type="component" value="Unassembled WGS sequence"/>
</dbReference>
<keyword evidence="2" id="KW-1185">Reference proteome</keyword>
<evidence type="ECO:0000313" key="2">
    <source>
        <dbReference type="Proteomes" id="UP000051576"/>
    </source>
</evidence>
<organism evidence="1 2">
    <name type="scientific">Liquorilactobacillus vini DSM 20605</name>
    <dbReference type="NCBI Taxonomy" id="1133569"/>
    <lineage>
        <taxon>Bacteria</taxon>
        <taxon>Bacillati</taxon>
        <taxon>Bacillota</taxon>
        <taxon>Bacilli</taxon>
        <taxon>Lactobacillales</taxon>
        <taxon>Lactobacillaceae</taxon>
        <taxon>Liquorilactobacillus</taxon>
    </lineage>
</organism>